<dbReference type="CDD" id="cd02869">
    <property type="entry name" value="PseudoU_synth_RluA_like"/>
    <property type="match status" value="1"/>
</dbReference>
<dbReference type="SUPFAM" id="SSF55120">
    <property type="entry name" value="Pseudouridine synthase"/>
    <property type="match status" value="1"/>
</dbReference>
<dbReference type="InterPro" id="IPR050188">
    <property type="entry name" value="RluA_PseudoU_synthase"/>
</dbReference>
<evidence type="ECO:0000313" key="8">
    <source>
        <dbReference type="Proteomes" id="UP000178162"/>
    </source>
</evidence>
<gene>
    <name evidence="7" type="ORF">A2134_02170</name>
</gene>
<dbReference type="InterPro" id="IPR006145">
    <property type="entry name" value="PsdUridine_synth_RsuA/RluA"/>
</dbReference>
<feature type="active site" evidence="3">
    <location>
        <position position="136"/>
    </location>
</feature>
<proteinExistence type="inferred from homology"/>
<dbReference type="EMBL" id="MHCR01000019">
    <property type="protein sequence ID" value="OGY25263.1"/>
    <property type="molecule type" value="Genomic_DNA"/>
</dbReference>
<organism evidence="7 8">
    <name type="scientific">Candidatus Woykebacteria bacterium RBG_16_39_9b</name>
    <dbReference type="NCBI Taxonomy" id="1802595"/>
    <lineage>
        <taxon>Bacteria</taxon>
        <taxon>Candidatus Woykeibacteriota</taxon>
    </lineage>
</organism>
<name>A0A1G1WC54_9BACT</name>
<evidence type="ECO:0000256" key="3">
    <source>
        <dbReference type="PIRSR" id="PIRSR606225-1"/>
    </source>
</evidence>
<dbReference type="Proteomes" id="UP000178162">
    <property type="component" value="Unassembled WGS sequence"/>
</dbReference>
<dbReference type="Gene3D" id="3.10.290.10">
    <property type="entry name" value="RNA-binding S4 domain"/>
    <property type="match status" value="1"/>
</dbReference>
<evidence type="ECO:0000256" key="1">
    <source>
        <dbReference type="ARBA" id="ARBA00010876"/>
    </source>
</evidence>
<dbReference type="Pfam" id="PF01479">
    <property type="entry name" value="S4"/>
    <property type="match status" value="1"/>
</dbReference>
<dbReference type="SUPFAM" id="SSF55174">
    <property type="entry name" value="Alpha-L RNA-binding motif"/>
    <property type="match status" value="1"/>
</dbReference>
<dbReference type="InterPro" id="IPR006224">
    <property type="entry name" value="PsdUridine_synth_RluA-like_CS"/>
</dbReference>
<dbReference type="PROSITE" id="PS01129">
    <property type="entry name" value="PSI_RLU"/>
    <property type="match status" value="1"/>
</dbReference>
<dbReference type="EC" id="5.4.99.-" evidence="5"/>
<dbReference type="InterPro" id="IPR036986">
    <property type="entry name" value="S4_RNA-bd_sf"/>
</dbReference>
<dbReference type="Pfam" id="PF00849">
    <property type="entry name" value="PseudoU_synth_2"/>
    <property type="match status" value="1"/>
</dbReference>
<dbReference type="SMART" id="SM00363">
    <property type="entry name" value="S4"/>
    <property type="match status" value="1"/>
</dbReference>
<dbReference type="NCBIfam" id="TIGR00005">
    <property type="entry name" value="rluA_subfam"/>
    <property type="match status" value="1"/>
</dbReference>
<dbReference type="STRING" id="1802595.A2134_02170"/>
<sequence>MKTIKIKIKPDSTRLDQFVAEKDKLLSRSRAKKLIKEGFIKVNNRSMEPSYIVKRGDLIKIEIPSPKPIEVKPENIPIDIIYEDGDFLVINKKAGMVVHPTQDHPSETLVNALLYHFGNLPGIAETLRPGIVHRLDKGTSGLLVVAKKVGALENLKNQFKSKKVIKKYLLLVGGRVEKNWGKIVDQISRHPKDPRRFTIDQSGKEAETSYTVLERFKNATFLEVVPKTGRTHQIRVHLSHIGHPIVGDRLYGGKPLFRIFLHSAYLEFTHPSTGKRVSFESELPVDLQNILIKLKKDD</sequence>
<evidence type="ECO:0000256" key="2">
    <source>
        <dbReference type="ARBA" id="ARBA00023235"/>
    </source>
</evidence>
<comment type="function">
    <text evidence="5">Responsible for synthesis of pseudouridine from uracil.</text>
</comment>
<accession>A0A1G1WC54</accession>
<protein>
    <recommendedName>
        <fullName evidence="5">Pseudouridine synthase</fullName>
        <ecNumber evidence="5">5.4.99.-</ecNumber>
    </recommendedName>
</protein>
<dbReference type="PROSITE" id="PS50889">
    <property type="entry name" value="S4"/>
    <property type="match status" value="1"/>
</dbReference>
<dbReference type="GO" id="GO:0000455">
    <property type="term" value="P:enzyme-directed rRNA pseudouridine synthesis"/>
    <property type="evidence" value="ECO:0007669"/>
    <property type="project" value="UniProtKB-ARBA"/>
</dbReference>
<dbReference type="InterPro" id="IPR020103">
    <property type="entry name" value="PsdUridine_synth_cat_dom_sf"/>
</dbReference>
<keyword evidence="2 5" id="KW-0413">Isomerase</keyword>
<comment type="caution">
    <text evidence="7">The sequence shown here is derived from an EMBL/GenBank/DDBJ whole genome shotgun (WGS) entry which is preliminary data.</text>
</comment>
<dbReference type="Gene3D" id="3.30.2350.10">
    <property type="entry name" value="Pseudouridine synthase"/>
    <property type="match status" value="1"/>
</dbReference>
<reference evidence="7 8" key="1">
    <citation type="journal article" date="2016" name="Nat. Commun.">
        <title>Thousands of microbial genomes shed light on interconnected biogeochemical processes in an aquifer system.</title>
        <authorList>
            <person name="Anantharaman K."/>
            <person name="Brown C.T."/>
            <person name="Hug L.A."/>
            <person name="Sharon I."/>
            <person name="Castelle C.J."/>
            <person name="Probst A.J."/>
            <person name="Thomas B.C."/>
            <person name="Singh A."/>
            <person name="Wilkins M.J."/>
            <person name="Karaoz U."/>
            <person name="Brodie E.L."/>
            <person name="Williams K.H."/>
            <person name="Hubbard S.S."/>
            <person name="Banfield J.F."/>
        </authorList>
    </citation>
    <scope>NUCLEOTIDE SEQUENCE [LARGE SCALE GENOMIC DNA]</scope>
</reference>
<dbReference type="PANTHER" id="PTHR21600:SF44">
    <property type="entry name" value="RIBOSOMAL LARGE SUBUNIT PSEUDOURIDINE SYNTHASE D"/>
    <property type="match status" value="1"/>
</dbReference>
<dbReference type="CDD" id="cd00165">
    <property type="entry name" value="S4"/>
    <property type="match status" value="1"/>
</dbReference>
<dbReference type="InterPro" id="IPR006225">
    <property type="entry name" value="PsdUridine_synth_RluC/D"/>
</dbReference>
<dbReference type="InterPro" id="IPR002942">
    <property type="entry name" value="S4_RNA-bd"/>
</dbReference>
<evidence type="ECO:0000256" key="5">
    <source>
        <dbReference type="RuleBase" id="RU362028"/>
    </source>
</evidence>
<evidence type="ECO:0000256" key="4">
    <source>
        <dbReference type="PROSITE-ProRule" id="PRU00182"/>
    </source>
</evidence>
<evidence type="ECO:0000313" key="7">
    <source>
        <dbReference type="EMBL" id="OGY25263.1"/>
    </source>
</evidence>
<dbReference type="GO" id="GO:0003723">
    <property type="term" value="F:RNA binding"/>
    <property type="evidence" value="ECO:0007669"/>
    <property type="project" value="UniProtKB-KW"/>
</dbReference>
<comment type="similarity">
    <text evidence="1 5">Belongs to the pseudouridine synthase RluA family.</text>
</comment>
<dbReference type="AlphaFoldDB" id="A0A1G1WC54"/>
<keyword evidence="4" id="KW-0694">RNA-binding</keyword>
<evidence type="ECO:0000259" key="6">
    <source>
        <dbReference type="SMART" id="SM00363"/>
    </source>
</evidence>
<comment type="catalytic activity">
    <reaction evidence="5">
        <text>a uridine in RNA = a pseudouridine in RNA</text>
        <dbReference type="Rhea" id="RHEA:48348"/>
        <dbReference type="Rhea" id="RHEA-COMP:12068"/>
        <dbReference type="Rhea" id="RHEA-COMP:12069"/>
        <dbReference type="ChEBI" id="CHEBI:65314"/>
        <dbReference type="ChEBI" id="CHEBI:65315"/>
    </reaction>
</comment>
<dbReference type="GO" id="GO:0120159">
    <property type="term" value="F:rRNA pseudouridine synthase activity"/>
    <property type="evidence" value="ECO:0007669"/>
    <property type="project" value="UniProtKB-ARBA"/>
</dbReference>
<feature type="domain" description="RNA-binding S4" evidence="6">
    <location>
        <begin position="13"/>
        <end position="77"/>
    </location>
</feature>
<dbReference type="PANTHER" id="PTHR21600">
    <property type="entry name" value="MITOCHONDRIAL RNA PSEUDOURIDINE SYNTHASE"/>
    <property type="match status" value="1"/>
</dbReference>